<keyword evidence="5" id="KW-0732">Signal</keyword>
<dbReference type="EMBL" id="JACLAW010000006">
    <property type="protein sequence ID" value="MBC2665691.1"/>
    <property type="molecule type" value="Genomic_DNA"/>
</dbReference>
<dbReference type="Gene3D" id="3.30.1120.10">
    <property type="match status" value="1"/>
</dbReference>
<dbReference type="Proteomes" id="UP000566813">
    <property type="component" value="Unassembled WGS sequence"/>
</dbReference>
<feature type="signal peptide" evidence="5">
    <location>
        <begin position="1"/>
        <end position="22"/>
    </location>
</feature>
<keyword evidence="8" id="KW-1185">Reference proteome</keyword>
<evidence type="ECO:0000313" key="8">
    <source>
        <dbReference type="Proteomes" id="UP000566813"/>
    </source>
</evidence>
<reference evidence="7 8" key="1">
    <citation type="submission" date="2020-08" db="EMBL/GenBank/DDBJ databases">
        <title>The genome sequence of type strain Novosphingobium flavum NBRC 111647.</title>
        <authorList>
            <person name="Liu Y."/>
        </authorList>
    </citation>
    <scope>NUCLEOTIDE SEQUENCE [LARGE SCALE GENOMIC DNA]</scope>
    <source>
        <strain evidence="7 8">NBRC 111647</strain>
    </source>
</reference>
<keyword evidence="4" id="KW-0106">Calcium</keyword>
<accession>A0A7X1FRM1</accession>
<dbReference type="InterPro" id="IPR050738">
    <property type="entry name" value="Sulfatase"/>
</dbReference>
<name>A0A7X1FRM1_9SPHN</name>
<evidence type="ECO:0000256" key="2">
    <source>
        <dbReference type="ARBA" id="ARBA00022723"/>
    </source>
</evidence>
<evidence type="ECO:0000256" key="3">
    <source>
        <dbReference type="ARBA" id="ARBA00022801"/>
    </source>
</evidence>
<dbReference type="RefSeq" id="WP_185663954.1">
    <property type="nucleotide sequence ID" value="NZ_JACLAW010000006.1"/>
</dbReference>
<evidence type="ECO:0000256" key="1">
    <source>
        <dbReference type="ARBA" id="ARBA00008779"/>
    </source>
</evidence>
<evidence type="ECO:0000256" key="5">
    <source>
        <dbReference type="SAM" id="SignalP"/>
    </source>
</evidence>
<dbReference type="SUPFAM" id="SSF53649">
    <property type="entry name" value="Alkaline phosphatase-like"/>
    <property type="match status" value="1"/>
</dbReference>
<comment type="similarity">
    <text evidence="1">Belongs to the sulfatase family.</text>
</comment>
<dbReference type="Gene3D" id="3.40.720.10">
    <property type="entry name" value="Alkaline Phosphatase, subunit A"/>
    <property type="match status" value="1"/>
</dbReference>
<evidence type="ECO:0000313" key="7">
    <source>
        <dbReference type="EMBL" id="MBC2665691.1"/>
    </source>
</evidence>
<dbReference type="InterPro" id="IPR017850">
    <property type="entry name" value="Alkaline_phosphatase_core_sf"/>
</dbReference>
<dbReference type="PROSITE" id="PS00149">
    <property type="entry name" value="SULFATASE_2"/>
    <property type="match status" value="1"/>
</dbReference>
<sequence>MKPIIKALCATLVATTSSVSLAAPQAPARQQPNIVVIVADDLGFSDLGAFGGEIRTPNLDALARRGLRLTNFHAAPTCSPTRSMLLSGTDNHTAGVGAMAETRVLSGDPNFPSGWGYEGVLTNRVATLAERLRAGGYFTTMAGKWHLGVKPPQDPHARGFDTSFALLQGGGNHFGGGKGPEDDPSSRANYTENGVEVGTPANFYSSNTYTSKLLAQLAARPRNKPFFAYLTYTAPHSPLQALPEDIARYKGKYDGGWAALRRQRLERMKALGIVAKNTIPAPLADDEEWNKLTPEQKKIESRKMEIYAAMVDRMDQNVGRLIANLKKDGAYKNTLFFFLSDNGPAGEGPELFANLPVMANFIASSDNSYASMGSRKSMIFYGKNWAQAGSAPYRLYKNTTAEGGTRVAAFVTAPTLLKRRGFGRAFATVMDVVPTMLQLASIKTSNVVENHAVAPIRGKSMLPYFDNKAPRVHSADETISFELHGQRAVWQGSWKLLRLQPPLGNATWALYNLDLDPAEQRDLSGQYPERATLMAKAWEAYAREAQVAH</sequence>
<dbReference type="GO" id="GO:0046872">
    <property type="term" value="F:metal ion binding"/>
    <property type="evidence" value="ECO:0007669"/>
    <property type="project" value="UniProtKB-KW"/>
</dbReference>
<evidence type="ECO:0000259" key="6">
    <source>
        <dbReference type="Pfam" id="PF00884"/>
    </source>
</evidence>
<feature type="domain" description="Sulfatase N-terminal" evidence="6">
    <location>
        <begin position="32"/>
        <end position="441"/>
    </location>
</feature>
<dbReference type="InterPro" id="IPR024607">
    <property type="entry name" value="Sulfatase_CS"/>
</dbReference>
<dbReference type="AlphaFoldDB" id="A0A7X1FRM1"/>
<dbReference type="Pfam" id="PF00884">
    <property type="entry name" value="Sulfatase"/>
    <property type="match status" value="1"/>
</dbReference>
<dbReference type="PANTHER" id="PTHR42693">
    <property type="entry name" value="ARYLSULFATASE FAMILY MEMBER"/>
    <property type="match status" value="1"/>
</dbReference>
<keyword evidence="3" id="KW-0378">Hydrolase</keyword>
<protein>
    <submittedName>
        <fullName evidence="7">Arylsulfatase</fullName>
    </submittedName>
</protein>
<proteinExistence type="inferred from homology"/>
<feature type="chain" id="PRO_5031139738" evidence="5">
    <location>
        <begin position="23"/>
        <end position="549"/>
    </location>
</feature>
<dbReference type="GO" id="GO:0004065">
    <property type="term" value="F:arylsulfatase activity"/>
    <property type="evidence" value="ECO:0007669"/>
    <property type="project" value="TreeGrafter"/>
</dbReference>
<comment type="caution">
    <text evidence="7">The sequence shown here is derived from an EMBL/GenBank/DDBJ whole genome shotgun (WGS) entry which is preliminary data.</text>
</comment>
<dbReference type="CDD" id="cd16025">
    <property type="entry name" value="PAS_like"/>
    <property type="match status" value="1"/>
</dbReference>
<dbReference type="PANTHER" id="PTHR42693:SF33">
    <property type="entry name" value="ARYLSULFATASE"/>
    <property type="match status" value="1"/>
</dbReference>
<evidence type="ECO:0000256" key="4">
    <source>
        <dbReference type="ARBA" id="ARBA00022837"/>
    </source>
</evidence>
<keyword evidence="2" id="KW-0479">Metal-binding</keyword>
<gene>
    <name evidence="7" type="ORF">H7F51_09155</name>
</gene>
<organism evidence="7 8">
    <name type="scientific">Novosphingobium flavum</name>
    <dbReference type="NCBI Taxonomy" id="1778672"/>
    <lineage>
        <taxon>Bacteria</taxon>
        <taxon>Pseudomonadati</taxon>
        <taxon>Pseudomonadota</taxon>
        <taxon>Alphaproteobacteria</taxon>
        <taxon>Sphingomonadales</taxon>
        <taxon>Sphingomonadaceae</taxon>
        <taxon>Novosphingobium</taxon>
    </lineage>
</organism>
<dbReference type="InterPro" id="IPR000917">
    <property type="entry name" value="Sulfatase_N"/>
</dbReference>